<dbReference type="EMBL" id="KB916773">
    <property type="protein sequence ID" value="EOD43966.1"/>
    <property type="molecule type" value="Genomic_DNA"/>
</dbReference>
<dbReference type="KEGG" id="npa:UCRNP2_9361"/>
<accession>R1G788</accession>
<evidence type="ECO:0000313" key="6">
    <source>
        <dbReference type="Proteomes" id="UP000013521"/>
    </source>
</evidence>
<organism evidence="5 6">
    <name type="scientific">Botryosphaeria parva (strain UCR-NP2)</name>
    <name type="common">Grapevine canker fungus</name>
    <name type="synonym">Neofusicoccum parvum</name>
    <dbReference type="NCBI Taxonomy" id="1287680"/>
    <lineage>
        <taxon>Eukaryota</taxon>
        <taxon>Fungi</taxon>
        <taxon>Dikarya</taxon>
        <taxon>Ascomycota</taxon>
        <taxon>Pezizomycotina</taxon>
        <taxon>Dothideomycetes</taxon>
        <taxon>Dothideomycetes incertae sedis</taxon>
        <taxon>Botryosphaeriales</taxon>
        <taxon>Botryosphaeriaceae</taxon>
        <taxon>Neofusicoccum</taxon>
    </lineage>
</organism>
<protein>
    <submittedName>
        <fullName evidence="5">Putative myo-inositol 2-dehydrogenase protein</fullName>
    </submittedName>
</protein>
<feature type="domain" description="Gfo/Idh/MocA-like oxidoreductase C-terminal" evidence="4">
    <location>
        <begin position="573"/>
        <end position="725"/>
    </location>
</feature>
<dbReference type="AlphaFoldDB" id="R1G788"/>
<reference evidence="6" key="1">
    <citation type="journal article" date="2013" name="Genome Announc.">
        <title>Draft genome sequence of Neofusicoccum parvum isolate UCR-NP2, a fungal vascular pathogen associated with grapevine cankers.</title>
        <authorList>
            <person name="Blanco-Ulate B."/>
            <person name="Rolshausen P."/>
            <person name="Cantu D."/>
        </authorList>
    </citation>
    <scope>NUCLEOTIDE SEQUENCE [LARGE SCALE GENOMIC DNA]</scope>
    <source>
        <strain evidence="6">UCR-NP2</strain>
    </source>
</reference>
<dbReference type="InterPro" id="IPR004104">
    <property type="entry name" value="Gfo/Idh/MocA-like_OxRdtase_C"/>
</dbReference>
<sequence length="731" mass="79191">MEPSQSSTHLRTTSAGSASELAPGVPLVDLSSRTPSPYPRSRTSAAASEDEEDDDYSPGSLVRPLVAADIGTGGSATASSSSWRRVLLRSGGLGNFFFGTWAGWQVYVGLLVLWVAGCAFGLLLMNRFILLTGVYKFPYPLTMTWIQLVIEHVLLIGYSAQETYTLARIGVVPIALLLASSSSRSSVSANSVSTQSSSLTAAFSLLVACIRPGVRVTWESIVAGVFSSLFVSIYPILLLRTYRNLVNDMAPQGDVLTGFTSTPGADESISGSREETRAYWRTLHYTSLLTLILITPIVVLSGELGNIHHNCYFLDVPFFWFLTVCGGIGAWAVFSSTLLLTKATSPLTVSFISVPRAMSSPQKLRVGIIGAGEVAQVIHLPVLSLLSHLYSVTAVCDISAAAAAHCAAKFHIPHHTTDPAAVYGSAAVDVVFILTSDEFHARHAVAALQAGKRVFIEKPLTLSLPAAQRIVVADAAAGGGRAFVGYMRRYAPSFAHAFKRELRALGPVLHARVRDFSGPNKPFVDQSGAFQLGGAGDVPAQAGKEREALLRELLGEAFAGRVVTPERERMCRFLGSLGSHDVSLMREVLGFPESVEGVTANHPFYSAILRYRNEGDGRPFAVVYESGIDAVPVFDAHLAIYGMNKRVEIRYDSPYVKGLAIRVKVDELNEHGEVQSREVLSSYEDAYTAELQEMHACFTEGKSIKTTPEDAMQDLKLFDMIYKKYDETVER</sequence>
<evidence type="ECO:0000256" key="1">
    <source>
        <dbReference type="SAM" id="MobiDB-lite"/>
    </source>
</evidence>
<feature type="transmembrane region" description="Helical" evidence="2">
    <location>
        <begin position="104"/>
        <end position="125"/>
    </location>
</feature>
<feature type="transmembrane region" description="Helical" evidence="2">
    <location>
        <begin position="220"/>
        <end position="239"/>
    </location>
</feature>
<dbReference type="Proteomes" id="UP000013521">
    <property type="component" value="Unassembled WGS sequence"/>
</dbReference>
<dbReference type="eggNOG" id="ENOG502SI4G">
    <property type="taxonomic scope" value="Eukaryota"/>
</dbReference>
<feature type="transmembrane region" description="Helical" evidence="2">
    <location>
        <begin position="318"/>
        <end position="340"/>
    </location>
</feature>
<dbReference type="HOGENOM" id="CLU_378970_0_0_1"/>
<gene>
    <name evidence="5" type="ORF">UCRNP2_9361</name>
</gene>
<feature type="domain" description="Gfo/Idh/MocA-like oxidoreductase N-terminal" evidence="3">
    <location>
        <begin position="364"/>
        <end position="475"/>
    </location>
</feature>
<feature type="transmembrane region" description="Helical" evidence="2">
    <location>
        <begin position="278"/>
        <end position="298"/>
    </location>
</feature>
<dbReference type="InterPro" id="IPR036291">
    <property type="entry name" value="NAD(P)-bd_dom_sf"/>
</dbReference>
<evidence type="ECO:0000256" key="2">
    <source>
        <dbReference type="SAM" id="Phobius"/>
    </source>
</evidence>
<evidence type="ECO:0000259" key="3">
    <source>
        <dbReference type="Pfam" id="PF01408"/>
    </source>
</evidence>
<dbReference type="PANTHER" id="PTHR42840:SF7">
    <property type="entry name" value="BINDING ROSSMANN FOLD OXIDOREDUCTASE, PUTATIVE (AFU_ORTHOLOGUE AFUA_4G10190)-RELATED"/>
    <property type="match status" value="1"/>
</dbReference>
<dbReference type="GO" id="GO:0005737">
    <property type="term" value="C:cytoplasm"/>
    <property type="evidence" value="ECO:0007669"/>
    <property type="project" value="TreeGrafter"/>
</dbReference>
<dbReference type="OrthoDB" id="64915at2759"/>
<dbReference type="Pfam" id="PF02894">
    <property type="entry name" value="GFO_IDH_MocA_C"/>
    <property type="match status" value="1"/>
</dbReference>
<dbReference type="Gene3D" id="3.40.50.720">
    <property type="entry name" value="NAD(P)-binding Rossmann-like Domain"/>
    <property type="match status" value="1"/>
</dbReference>
<feature type="region of interest" description="Disordered" evidence="1">
    <location>
        <begin position="1"/>
        <end position="58"/>
    </location>
</feature>
<feature type="transmembrane region" description="Helical" evidence="2">
    <location>
        <begin position="137"/>
        <end position="158"/>
    </location>
</feature>
<keyword evidence="2" id="KW-0812">Transmembrane</keyword>
<dbReference type="InterPro" id="IPR000683">
    <property type="entry name" value="Gfo/Idh/MocA-like_OxRdtase_N"/>
</dbReference>
<dbReference type="GO" id="GO:0006740">
    <property type="term" value="P:NADPH regeneration"/>
    <property type="evidence" value="ECO:0007669"/>
    <property type="project" value="TreeGrafter"/>
</dbReference>
<dbReference type="STRING" id="1287680.R1G788"/>
<keyword evidence="2" id="KW-1133">Transmembrane helix</keyword>
<proteinExistence type="predicted"/>
<dbReference type="Pfam" id="PF01408">
    <property type="entry name" value="GFO_IDH_MocA"/>
    <property type="match status" value="1"/>
</dbReference>
<dbReference type="PANTHER" id="PTHR42840">
    <property type="entry name" value="NAD(P)-BINDING ROSSMANN-FOLD SUPERFAMILY PROTEIN-RELATED"/>
    <property type="match status" value="1"/>
</dbReference>
<evidence type="ECO:0000313" key="5">
    <source>
        <dbReference type="EMBL" id="EOD43966.1"/>
    </source>
</evidence>
<dbReference type="Gene3D" id="3.30.360.10">
    <property type="entry name" value="Dihydrodipicolinate Reductase, domain 2"/>
    <property type="match status" value="1"/>
</dbReference>
<dbReference type="GO" id="GO:0000166">
    <property type="term" value="F:nucleotide binding"/>
    <property type="evidence" value="ECO:0007669"/>
    <property type="project" value="InterPro"/>
</dbReference>
<feature type="compositionally biased region" description="Polar residues" evidence="1">
    <location>
        <begin position="1"/>
        <end position="17"/>
    </location>
</feature>
<keyword evidence="2" id="KW-0472">Membrane</keyword>
<dbReference type="SUPFAM" id="SSF51735">
    <property type="entry name" value="NAD(P)-binding Rossmann-fold domains"/>
    <property type="match status" value="1"/>
</dbReference>
<feature type="compositionally biased region" description="Low complexity" evidence="1">
    <location>
        <begin position="31"/>
        <end position="47"/>
    </location>
</feature>
<name>R1G788_BOTPV</name>
<dbReference type="GO" id="GO:0016491">
    <property type="term" value="F:oxidoreductase activity"/>
    <property type="evidence" value="ECO:0007669"/>
    <property type="project" value="TreeGrafter"/>
</dbReference>
<evidence type="ECO:0000259" key="4">
    <source>
        <dbReference type="Pfam" id="PF02894"/>
    </source>
</evidence>